<keyword evidence="4" id="KW-0804">Transcription</keyword>
<dbReference type="SUPFAM" id="SSF46785">
    <property type="entry name" value="Winged helix' DNA-binding domain"/>
    <property type="match status" value="1"/>
</dbReference>
<dbReference type="InterPro" id="IPR036388">
    <property type="entry name" value="WH-like_DNA-bd_sf"/>
</dbReference>
<dbReference type="SUPFAM" id="SSF53850">
    <property type="entry name" value="Periplasmic binding protein-like II"/>
    <property type="match status" value="1"/>
</dbReference>
<dbReference type="PROSITE" id="PS50931">
    <property type="entry name" value="HTH_LYSR"/>
    <property type="match status" value="1"/>
</dbReference>
<dbReference type="Pfam" id="PF03466">
    <property type="entry name" value="LysR_substrate"/>
    <property type="match status" value="1"/>
</dbReference>
<evidence type="ECO:0000256" key="1">
    <source>
        <dbReference type="ARBA" id="ARBA00009437"/>
    </source>
</evidence>
<feature type="domain" description="HTH lysR-type" evidence="5">
    <location>
        <begin position="1"/>
        <end position="59"/>
    </location>
</feature>
<sequence length="303" mass="34269">MSEMEDLAAFAVLIETGSFTSAASRLGCSKGRLSKRISQLEKTYGVQLLHRTTRALSLTPAGLALLPQAQQLMTHMERARGIVALMRDDMVGEVRITAPVSLGETFFDGLLMEFYDTYPQVKIELELNNSLRDLRRDGFDLAIRSQVPGDERLVARTLLAMQELTCASPRYLDRQGWPQTPDELARHRCLINSHYSSRYQWLYHQNHELTRVQVDGPFASNHYSLLKKAALAGAGIARLPSYMVHEEINDGRLHWLFRDYQTATTPMFLVHPYEGSVPRRVQVLADYLVGWFERSGSALGQLG</sequence>
<dbReference type="PANTHER" id="PTHR30537">
    <property type="entry name" value="HTH-TYPE TRANSCRIPTIONAL REGULATOR"/>
    <property type="match status" value="1"/>
</dbReference>
<evidence type="ECO:0000256" key="2">
    <source>
        <dbReference type="ARBA" id="ARBA00023015"/>
    </source>
</evidence>
<dbReference type="AlphaFoldDB" id="A0A1X0N359"/>
<evidence type="ECO:0000256" key="3">
    <source>
        <dbReference type="ARBA" id="ARBA00023125"/>
    </source>
</evidence>
<comment type="caution">
    <text evidence="6">The sequence shown here is derived from an EMBL/GenBank/DDBJ whole genome shotgun (WGS) entry which is preliminary data.</text>
</comment>
<evidence type="ECO:0000313" key="6">
    <source>
        <dbReference type="EMBL" id="ORC57786.1"/>
    </source>
</evidence>
<dbReference type="PANTHER" id="PTHR30537:SF10">
    <property type="entry name" value="TRANSCRIPTIONAL REGULATOR-RELATED"/>
    <property type="match status" value="1"/>
</dbReference>
<dbReference type="Gene3D" id="1.10.10.10">
    <property type="entry name" value="Winged helix-like DNA-binding domain superfamily/Winged helix DNA-binding domain"/>
    <property type="match status" value="1"/>
</dbReference>
<dbReference type="Pfam" id="PF00126">
    <property type="entry name" value="HTH_1"/>
    <property type="match status" value="1"/>
</dbReference>
<accession>A0A1X0N359</accession>
<evidence type="ECO:0000256" key="4">
    <source>
        <dbReference type="ARBA" id="ARBA00023163"/>
    </source>
</evidence>
<dbReference type="GO" id="GO:0043565">
    <property type="term" value="F:sequence-specific DNA binding"/>
    <property type="evidence" value="ECO:0007669"/>
    <property type="project" value="TreeGrafter"/>
</dbReference>
<dbReference type="GO" id="GO:0003700">
    <property type="term" value="F:DNA-binding transcription factor activity"/>
    <property type="evidence" value="ECO:0007669"/>
    <property type="project" value="InterPro"/>
</dbReference>
<dbReference type="CDD" id="cd08422">
    <property type="entry name" value="PBP2_CrgA_like"/>
    <property type="match status" value="1"/>
</dbReference>
<proteinExistence type="inferred from homology"/>
<reference evidence="7" key="1">
    <citation type="submission" date="2017-02" db="EMBL/GenBank/DDBJ databases">
        <title>Pseudomonas floridae sp. nov., a novel pathogenic bacterial species isolated from tomato.</title>
        <authorList>
            <person name="Timilsina S."/>
            <person name="Vallad G.E."/>
            <person name="Jones J.B."/>
        </authorList>
    </citation>
    <scope>NUCLEOTIDE SEQUENCE [LARGE SCALE GENOMIC DNA]</scope>
    <source>
        <strain evidence="7">GEV388</strain>
    </source>
</reference>
<evidence type="ECO:0000259" key="5">
    <source>
        <dbReference type="PROSITE" id="PS50931"/>
    </source>
</evidence>
<dbReference type="RefSeq" id="WP_083184336.1">
    <property type="nucleotide sequence ID" value="NZ_CBCRZR010000019.1"/>
</dbReference>
<protein>
    <submittedName>
        <fullName evidence="6">LysR family transcriptional regulator</fullName>
    </submittedName>
</protein>
<dbReference type="Proteomes" id="UP000192815">
    <property type="component" value="Unassembled WGS sequence"/>
</dbReference>
<dbReference type="OrthoDB" id="9786526at2"/>
<dbReference type="FunFam" id="1.10.10.10:FF:000001">
    <property type="entry name" value="LysR family transcriptional regulator"/>
    <property type="match status" value="1"/>
</dbReference>
<gene>
    <name evidence="6" type="ORF">BZK31_18275</name>
</gene>
<organism evidence="6 7">
    <name type="scientific">Pseudomonas floridensis</name>
    <dbReference type="NCBI Taxonomy" id="1958950"/>
    <lineage>
        <taxon>Bacteria</taxon>
        <taxon>Pseudomonadati</taxon>
        <taxon>Pseudomonadota</taxon>
        <taxon>Gammaproteobacteria</taxon>
        <taxon>Pseudomonadales</taxon>
        <taxon>Pseudomonadaceae</taxon>
        <taxon>Pseudomonas</taxon>
    </lineage>
</organism>
<dbReference type="InterPro" id="IPR036390">
    <property type="entry name" value="WH_DNA-bd_sf"/>
</dbReference>
<comment type="similarity">
    <text evidence="1">Belongs to the LysR transcriptional regulatory family.</text>
</comment>
<keyword evidence="7" id="KW-1185">Reference proteome</keyword>
<dbReference type="InterPro" id="IPR005119">
    <property type="entry name" value="LysR_subst-bd"/>
</dbReference>
<evidence type="ECO:0000313" key="7">
    <source>
        <dbReference type="Proteomes" id="UP000192815"/>
    </source>
</evidence>
<dbReference type="EMBL" id="MUIO01000074">
    <property type="protein sequence ID" value="ORC57786.1"/>
    <property type="molecule type" value="Genomic_DNA"/>
</dbReference>
<dbReference type="GO" id="GO:0006351">
    <property type="term" value="P:DNA-templated transcription"/>
    <property type="evidence" value="ECO:0007669"/>
    <property type="project" value="TreeGrafter"/>
</dbReference>
<dbReference type="InterPro" id="IPR058163">
    <property type="entry name" value="LysR-type_TF_proteobact-type"/>
</dbReference>
<dbReference type="STRING" id="1958950.BZK31_18275"/>
<keyword evidence="2" id="KW-0805">Transcription regulation</keyword>
<name>A0A1X0N359_9PSED</name>
<dbReference type="InterPro" id="IPR000847">
    <property type="entry name" value="LysR_HTH_N"/>
</dbReference>
<dbReference type="Gene3D" id="3.40.190.290">
    <property type="match status" value="1"/>
</dbReference>
<keyword evidence="3" id="KW-0238">DNA-binding</keyword>